<dbReference type="GO" id="GO:0016829">
    <property type="term" value="F:lyase activity"/>
    <property type="evidence" value="ECO:0007669"/>
    <property type="project" value="UniProtKB-KW"/>
</dbReference>
<keyword evidence="2 4" id="KW-0474">Menaquinone biosynthesis</keyword>
<keyword evidence="6" id="KW-1185">Reference proteome</keyword>
<sequence length="286" mass="32713">MNPSHCVRMGQIDYTNVWPVFHYFDSSNLSEPVEQIIKVPAVLNQMMLSGSLDIAPISSFAYGVGEEELLILPNLSVSSDGSVHSILLFTREPLEQIVNGRFALTNTSATSINLLKIILEKALKGTPSYWDSAPDLEQMMKNSDGALLIGDHAIRASWTDHGYIVTDLGEFWKRWTGYGMTFALWTVTKTFAENHPRMVDEVVQAFEESRRRSKQNMEPVIQRSIQVIGGTESYWRHYFNHLRHDFSAKEQAGLALYFRYAYEMGLLRKEVQLNIWSDNKLTRVKE</sequence>
<dbReference type="Proteomes" id="UP001519288">
    <property type="component" value="Unassembled WGS sequence"/>
</dbReference>
<gene>
    <name evidence="4" type="primary">mqnA</name>
    <name evidence="5" type="ORF">J2Z69_000557</name>
</gene>
<dbReference type="RefSeq" id="WP_209858924.1">
    <property type="nucleotide sequence ID" value="NZ_JAGGLD010000001.1"/>
</dbReference>
<comment type="pathway">
    <text evidence="1 4">Quinol/quinone metabolism; menaquinone biosynthesis.</text>
</comment>
<dbReference type="InterPro" id="IPR030868">
    <property type="entry name" value="MqnA"/>
</dbReference>
<dbReference type="EC" id="4.2.1.151" evidence="4"/>
<comment type="caution">
    <text evidence="5">The sequence shown here is derived from an EMBL/GenBank/DDBJ whole genome shotgun (WGS) entry which is preliminary data.</text>
</comment>
<dbReference type="EMBL" id="JAGGLD010000001">
    <property type="protein sequence ID" value="MBP1999538.1"/>
    <property type="molecule type" value="Genomic_DNA"/>
</dbReference>
<dbReference type="Gene3D" id="3.40.190.10">
    <property type="entry name" value="Periplasmic binding protein-like II"/>
    <property type="match status" value="2"/>
</dbReference>
<dbReference type="SUPFAM" id="SSF53850">
    <property type="entry name" value="Periplasmic binding protein-like II"/>
    <property type="match status" value="1"/>
</dbReference>
<evidence type="ECO:0000256" key="1">
    <source>
        <dbReference type="ARBA" id="ARBA00004863"/>
    </source>
</evidence>
<evidence type="ECO:0000313" key="6">
    <source>
        <dbReference type="Proteomes" id="UP001519288"/>
    </source>
</evidence>
<accession>A0ABS4JCV5</accession>
<organism evidence="5 6">
    <name type="scientific">Paenibacillus shirakamiensis</name>
    <dbReference type="NCBI Taxonomy" id="1265935"/>
    <lineage>
        <taxon>Bacteria</taxon>
        <taxon>Bacillati</taxon>
        <taxon>Bacillota</taxon>
        <taxon>Bacilli</taxon>
        <taxon>Bacillales</taxon>
        <taxon>Paenibacillaceae</taxon>
        <taxon>Paenibacillus</taxon>
    </lineage>
</organism>
<proteinExistence type="inferred from homology"/>
<protein>
    <recommendedName>
        <fullName evidence="4">Chorismate dehydratase</fullName>
        <ecNumber evidence="4">4.2.1.151</ecNumber>
    </recommendedName>
    <alternativeName>
        <fullName evidence="4">Menaquinone biosynthetic enzyme MqnA</fullName>
    </alternativeName>
</protein>
<evidence type="ECO:0000256" key="4">
    <source>
        <dbReference type="HAMAP-Rule" id="MF_00995"/>
    </source>
</evidence>
<dbReference type="HAMAP" id="MF_00995">
    <property type="entry name" value="MqnA"/>
    <property type="match status" value="1"/>
</dbReference>
<evidence type="ECO:0000313" key="5">
    <source>
        <dbReference type="EMBL" id="MBP1999538.1"/>
    </source>
</evidence>
<dbReference type="PANTHER" id="PTHR37690">
    <property type="entry name" value="CHORISMATE DEHYDRATASE"/>
    <property type="match status" value="1"/>
</dbReference>
<evidence type="ECO:0000256" key="3">
    <source>
        <dbReference type="ARBA" id="ARBA00023239"/>
    </source>
</evidence>
<dbReference type="PANTHER" id="PTHR37690:SF1">
    <property type="entry name" value="CHORISMATE DEHYDRATASE"/>
    <property type="match status" value="1"/>
</dbReference>
<dbReference type="InterPro" id="IPR003773">
    <property type="entry name" value="Menaquinone_biosynth"/>
</dbReference>
<reference evidence="5 6" key="1">
    <citation type="submission" date="2021-03" db="EMBL/GenBank/DDBJ databases">
        <title>Genomic Encyclopedia of Type Strains, Phase IV (KMG-IV): sequencing the most valuable type-strain genomes for metagenomic binning, comparative biology and taxonomic classification.</title>
        <authorList>
            <person name="Goeker M."/>
        </authorList>
    </citation>
    <scope>NUCLEOTIDE SEQUENCE [LARGE SCALE GENOMIC DNA]</scope>
    <source>
        <strain evidence="5 6">DSM 26806</strain>
    </source>
</reference>
<comment type="catalytic activity">
    <reaction evidence="4">
        <text>chorismate = 3-[(1-carboxyvinyl)-oxy]benzoate + H2O</text>
        <dbReference type="Rhea" id="RHEA:40051"/>
        <dbReference type="ChEBI" id="CHEBI:15377"/>
        <dbReference type="ChEBI" id="CHEBI:29748"/>
        <dbReference type="ChEBI" id="CHEBI:76981"/>
        <dbReference type="EC" id="4.2.1.151"/>
    </reaction>
</comment>
<evidence type="ECO:0000256" key="2">
    <source>
        <dbReference type="ARBA" id="ARBA00022428"/>
    </source>
</evidence>
<dbReference type="Pfam" id="PF02621">
    <property type="entry name" value="VitK2_biosynth"/>
    <property type="match status" value="1"/>
</dbReference>
<name>A0ABS4JCV5_9BACL</name>
<keyword evidence="3 4" id="KW-0456">Lyase</keyword>
<comment type="function">
    <text evidence="4">Catalyzes the dehydration of chorismate into 3-[(1-carboxyvinyl)oxy]benzoate, a step in the biosynthesis of menaquinone (MK, vitamin K2).</text>
</comment>
<dbReference type="CDD" id="cd13634">
    <property type="entry name" value="PBP2_Sco4506"/>
    <property type="match status" value="1"/>
</dbReference>
<comment type="similarity">
    <text evidence="4">Belongs to the MqnA/MqnD family. MqnA subfamily.</text>
</comment>